<dbReference type="EMBL" id="JAGIOB010000001">
    <property type="protein sequence ID" value="MBP2416957.1"/>
    <property type="molecule type" value="Genomic_DNA"/>
</dbReference>
<evidence type="ECO:0000313" key="2">
    <source>
        <dbReference type="Proteomes" id="UP000758168"/>
    </source>
</evidence>
<protein>
    <submittedName>
        <fullName evidence="1">Uncharacterized protein</fullName>
    </submittedName>
</protein>
<proteinExistence type="predicted"/>
<name>A0ABS4Z7C9_9ACTN</name>
<sequence length="57" mass="6343">MKNYVTSALHALETRRVAGAWSRLDRQPLGYPALDTAPVEDTAEMRHFLAAQTSQTV</sequence>
<gene>
    <name evidence="1" type="ORF">JOF54_001879</name>
</gene>
<dbReference type="RefSeq" id="WP_210055064.1">
    <property type="nucleotide sequence ID" value="NZ_BAAAMH010000004.1"/>
</dbReference>
<comment type="caution">
    <text evidence="1">The sequence shown here is derived from an EMBL/GenBank/DDBJ whole genome shotgun (WGS) entry which is preliminary data.</text>
</comment>
<evidence type="ECO:0000313" key="1">
    <source>
        <dbReference type="EMBL" id="MBP2416957.1"/>
    </source>
</evidence>
<keyword evidence="2" id="KW-1185">Reference proteome</keyword>
<dbReference type="Proteomes" id="UP000758168">
    <property type="component" value="Unassembled WGS sequence"/>
</dbReference>
<reference evidence="1 2" key="1">
    <citation type="submission" date="2021-03" db="EMBL/GenBank/DDBJ databases">
        <title>Sequencing the genomes of 1000 actinobacteria strains.</title>
        <authorList>
            <person name="Klenk H.-P."/>
        </authorList>
    </citation>
    <scope>NUCLEOTIDE SEQUENCE [LARGE SCALE GENOMIC DNA]</scope>
    <source>
        <strain evidence="1 2">DSM 12936</strain>
    </source>
</reference>
<accession>A0ABS4Z7C9</accession>
<organism evidence="1 2">
    <name type="scientific">Microlunatus capsulatus</name>
    <dbReference type="NCBI Taxonomy" id="99117"/>
    <lineage>
        <taxon>Bacteria</taxon>
        <taxon>Bacillati</taxon>
        <taxon>Actinomycetota</taxon>
        <taxon>Actinomycetes</taxon>
        <taxon>Propionibacteriales</taxon>
        <taxon>Propionibacteriaceae</taxon>
        <taxon>Microlunatus</taxon>
    </lineage>
</organism>